<proteinExistence type="predicted"/>
<keyword evidence="4" id="KW-1185">Reference proteome</keyword>
<protein>
    <submittedName>
        <fullName evidence="3">Uncharacterized protein</fullName>
    </submittedName>
</protein>
<feature type="region of interest" description="Disordered" evidence="1">
    <location>
        <begin position="84"/>
        <end position="110"/>
    </location>
</feature>
<evidence type="ECO:0000256" key="1">
    <source>
        <dbReference type="SAM" id="MobiDB-lite"/>
    </source>
</evidence>
<sequence length="110" mass="12223">MADSFVPPPPPPPPPPFTPTYRSRVRCGTIMSITLYIFVFVVFIVMAVVFPVAMIKGFKGYEYEAKTLYGPKATNIIVGPDVAPSSPSSETTRLLEKDMTVPSRVRRSHY</sequence>
<keyword evidence="2" id="KW-1133">Transmembrane helix</keyword>
<feature type="transmembrane region" description="Helical" evidence="2">
    <location>
        <begin position="33"/>
        <end position="55"/>
    </location>
</feature>
<dbReference type="AlphaFoldDB" id="A0A9P5E8M0"/>
<dbReference type="OrthoDB" id="5103063at2759"/>
<dbReference type="Proteomes" id="UP000737391">
    <property type="component" value="Unassembled WGS sequence"/>
</dbReference>
<comment type="caution">
    <text evidence="3">The sequence shown here is derived from an EMBL/GenBank/DDBJ whole genome shotgun (WGS) entry which is preliminary data.</text>
</comment>
<name>A0A9P5E8M0_9HYPO</name>
<keyword evidence="2" id="KW-0472">Membrane</keyword>
<keyword evidence="2" id="KW-0812">Transmembrane</keyword>
<evidence type="ECO:0000256" key="2">
    <source>
        <dbReference type="SAM" id="Phobius"/>
    </source>
</evidence>
<evidence type="ECO:0000313" key="4">
    <source>
        <dbReference type="Proteomes" id="UP000737391"/>
    </source>
</evidence>
<organism evidence="3 4">
    <name type="scientific">Fusarium agapanthi</name>
    <dbReference type="NCBI Taxonomy" id="1803897"/>
    <lineage>
        <taxon>Eukaryota</taxon>
        <taxon>Fungi</taxon>
        <taxon>Dikarya</taxon>
        <taxon>Ascomycota</taxon>
        <taxon>Pezizomycotina</taxon>
        <taxon>Sordariomycetes</taxon>
        <taxon>Hypocreomycetidae</taxon>
        <taxon>Hypocreales</taxon>
        <taxon>Nectriaceae</taxon>
        <taxon>Fusarium</taxon>
        <taxon>Fusarium fujikuroi species complex</taxon>
    </lineage>
</organism>
<evidence type="ECO:0000313" key="3">
    <source>
        <dbReference type="EMBL" id="KAF4483618.1"/>
    </source>
</evidence>
<accession>A0A9P5E8M0</accession>
<gene>
    <name evidence="3" type="ORF">FAGAP_11623</name>
</gene>
<dbReference type="EMBL" id="LUFC02001110">
    <property type="protein sequence ID" value="KAF4483618.1"/>
    <property type="molecule type" value="Genomic_DNA"/>
</dbReference>
<reference evidence="3" key="1">
    <citation type="submission" date="2020-01" db="EMBL/GenBank/DDBJ databases">
        <title>Identification and distribution of gene clusters putatively required for synthesis of sphingolipid metabolism inhibitors in phylogenetically diverse species of the filamentous fungus Fusarium.</title>
        <authorList>
            <person name="Kim H.-S."/>
            <person name="Busman M."/>
            <person name="Brown D.W."/>
            <person name="Divon H."/>
            <person name="Uhlig S."/>
            <person name="Proctor R.H."/>
        </authorList>
    </citation>
    <scope>NUCLEOTIDE SEQUENCE</scope>
    <source>
        <strain evidence="3">NRRL 31653</strain>
    </source>
</reference>